<reference evidence="2 3" key="1">
    <citation type="submission" date="2024-08" db="EMBL/GenBank/DDBJ databases">
        <authorList>
            <person name="Cucini C."/>
            <person name="Frati F."/>
        </authorList>
    </citation>
    <scope>NUCLEOTIDE SEQUENCE [LARGE SCALE GENOMIC DNA]</scope>
</reference>
<accession>A0ABP1S0T2</accession>
<comment type="caution">
    <text evidence="2">The sequence shown here is derived from an EMBL/GenBank/DDBJ whole genome shotgun (WGS) entry which is preliminary data.</text>
</comment>
<proteinExistence type="predicted"/>
<dbReference type="Proteomes" id="UP001642540">
    <property type="component" value="Unassembled WGS sequence"/>
</dbReference>
<dbReference type="EMBL" id="CAXLJM020000136">
    <property type="protein sequence ID" value="CAL8140405.1"/>
    <property type="molecule type" value="Genomic_DNA"/>
</dbReference>
<sequence>MKWSKNLLLMLHFGLLLLGSAQGIKCYECKSPYCKEPYVTQEKECNSSFPLQHDRCITITTLEGVHYRGCRSKKAEDEAHDSHFECDQFSQQNGQRWCFCYTDLCNGSGHLATIPSKEIFTFPSTRNRAEILGYSQCQMFLVTVASAVISSASWISNPLL</sequence>
<evidence type="ECO:0008006" key="4">
    <source>
        <dbReference type="Google" id="ProtNLM"/>
    </source>
</evidence>
<feature type="signal peptide" evidence="1">
    <location>
        <begin position="1"/>
        <end position="23"/>
    </location>
</feature>
<name>A0ABP1S0T2_9HEXA</name>
<keyword evidence="1" id="KW-0732">Signal</keyword>
<feature type="chain" id="PRO_5046059861" description="Protein quiver" evidence="1">
    <location>
        <begin position="24"/>
        <end position="160"/>
    </location>
</feature>
<protein>
    <recommendedName>
        <fullName evidence="4">Protein quiver</fullName>
    </recommendedName>
</protein>
<evidence type="ECO:0000313" key="2">
    <source>
        <dbReference type="EMBL" id="CAL8140405.1"/>
    </source>
</evidence>
<organism evidence="2 3">
    <name type="scientific">Orchesella dallaii</name>
    <dbReference type="NCBI Taxonomy" id="48710"/>
    <lineage>
        <taxon>Eukaryota</taxon>
        <taxon>Metazoa</taxon>
        <taxon>Ecdysozoa</taxon>
        <taxon>Arthropoda</taxon>
        <taxon>Hexapoda</taxon>
        <taxon>Collembola</taxon>
        <taxon>Entomobryomorpha</taxon>
        <taxon>Entomobryoidea</taxon>
        <taxon>Orchesellidae</taxon>
        <taxon>Orchesellinae</taxon>
        <taxon>Orchesella</taxon>
    </lineage>
</organism>
<evidence type="ECO:0000313" key="3">
    <source>
        <dbReference type="Proteomes" id="UP001642540"/>
    </source>
</evidence>
<keyword evidence="3" id="KW-1185">Reference proteome</keyword>
<gene>
    <name evidence="2" type="ORF">ODALV1_LOCUS28277</name>
</gene>
<evidence type="ECO:0000256" key="1">
    <source>
        <dbReference type="SAM" id="SignalP"/>
    </source>
</evidence>